<dbReference type="Proteomes" id="UP001222027">
    <property type="component" value="Unassembled WGS sequence"/>
</dbReference>
<accession>A0AAV8R2R0</accession>
<keyword evidence="2" id="KW-1185">Reference proteome</keyword>
<dbReference type="InterPro" id="IPR036079">
    <property type="entry name" value="ATPase_csu/dsu_sf"/>
</dbReference>
<dbReference type="SUPFAM" id="SSF103486">
    <property type="entry name" value="V-type ATP synthase subunit C"/>
    <property type="match status" value="1"/>
</dbReference>
<dbReference type="GO" id="GO:0033179">
    <property type="term" value="C:proton-transporting V-type ATPase, V0 domain"/>
    <property type="evidence" value="ECO:0007669"/>
    <property type="project" value="InterPro"/>
</dbReference>
<dbReference type="InterPro" id="IPR002843">
    <property type="entry name" value="ATPase_V0-cplx_csu/dsu"/>
</dbReference>
<evidence type="ECO:0008006" key="3">
    <source>
        <dbReference type="Google" id="ProtNLM"/>
    </source>
</evidence>
<dbReference type="AlphaFoldDB" id="A0AAV8R2R0"/>
<dbReference type="Pfam" id="PF01992">
    <property type="entry name" value="vATP-synt_AC39"/>
    <property type="match status" value="1"/>
</dbReference>
<dbReference type="EMBL" id="JAQQAF010000005">
    <property type="protein sequence ID" value="KAJ8485163.1"/>
    <property type="molecule type" value="Genomic_DNA"/>
</dbReference>
<organism evidence="1 2">
    <name type="scientific">Ensete ventricosum</name>
    <name type="common">Abyssinian banana</name>
    <name type="synonym">Musa ensete</name>
    <dbReference type="NCBI Taxonomy" id="4639"/>
    <lineage>
        <taxon>Eukaryota</taxon>
        <taxon>Viridiplantae</taxon>
        <taxon>Streptophyta</taxon>
        <taxon>Embryophyta</taxon>
        <taxon>Tracheophyta</taxon>
        <taxon>Spermatophyta</taxon>
        <taxon>Magnoliopsida</taxon>
        <taxon>Liliopsida</taxon>
        <taxon>Zingiberales</taxon>
        <taxon>Musaceae</taxon>
        <taxon>Ensete</taxon>
    </lineage>
</organism>
<protein>
    <recommendedName>
        <fullName evidence="3">V-type proton ATPase subunit</fullName>
    </recommendedName>
</protein>
<dbReference type="InterPro" id="IPR016727">
    <property type="entry name" value="ATPase_V0-cplx_dsu"/>
</dbReference>
<name>A0AAV8R2R0_ENSVE</name>
<proteinExistence type="predicted"/>
<evidence type="ECO:0000313" key="2">
    <source>
        <dbReference type="Proteomes" id="UP001222027"/>
    </source>
</evidence>
<sequence length="157" mass="18321">MRCLVRLFRSCKSGRVLATTDDLCSMGFNFLSPEGKTITNEPSPWIQLLLWRNALLNWYGYMIDNVVLIVTGTLHERDVQELLEKCHPLGMFDRYPFCDDIDLVRAAMEMYPSYQSIFANISFGESQILDEAFYTEEVKRLCLAFEQSFTMWFSLLK</sequence>
<dbReference type="GO" id="GO:0046961">
    <property type="term" value="F:proton-transporting ATPase activity, rotational mechanism"/>
    <property type="evidence" value="ECO:0007669"/>
    <property type="project" value="InterPro"/>
</dbReference>
<gene>
    <name evidence="1" type="ORF">OPV22_017648</name>
</gene>
<dbReference type="PANTHER" id="PTHR11028">
    <property type="entry name" value="VACUOLAR ATP SYNTHASE SUBUNIT AC39"/>
    <property type="match status" value="1"/>
</dbReference>
<evidence type="ECO:0000313" key="1">
    <source>
        <dbReference type="EMBL" id="KAJ8485163.1"/>
    </source>
</evidence>
<reference evidence="1 2" key="1">
    <citation type="submission" date="2022-12" db="EMBL/GenBank/DDBJ databases">
        <title>Chromosome-scale assembly of the Ensete ventricosum genome.</title>
        <authorList>
            <person name="Dussert Y."/>
            <person name="Stocks J."/>
            <person name="Wendawek A."/>
            <person name="Woldeyes F."/>
            <person name="Nichols R.A."/>
            <person name="Borrell J.S."/>
        </authorList>
    </citation>
    <scope>NUCLEOTIDE SEQUENCE [LARGE SCALE GENOMIC DNA]</scope>
    <source>
        <strain evidence="2">cv. Maze</strain>
        <tissue evidence="1">Seeds</tissue>
    </source>
</reference>
<comment type="caution">
    <text evidence="1">The sequence shown here is derived from an EMBL/GenBank/DDBJ whole genome shotgun (WGS) entry which is preliminary data.</text>
</comment>